<reference evidence="4 6" key="2">
    <citation type="submission" date="2024-07" db="EMBL/GenBank/DDBJ databases">
        <authorList>
            <person name="Akdeniz Z."/>
        </authorList>
    </citation>
    <scope>NUCLEOTIDE SEQUENCE [LARGE SCALE GENOMIC DNA]</scope>
</reference>
<accession>A0AA86PDZ8</accession>
<dbReference type="Proteomes" id="UP001642409">
    <property type="component" value="Unassembled WGS sequence"/>
</dbReference>
<dbReference type="Pfam" id="PF00249">
    <property type="entry name" value="Myb_DNA-binding"/>
    <property type="match status" value="1"/>
</dbReference>
<evidence type="ECO:0000313" key="3">
    <source>
        <dbReference type="EMBL" id="CAI9936156.1"/>
    </source>
</evidence>
<dbReference type="InterPro" id="IPR001005">
    <property type="entry name" value="SANT/Myb"/>
</dbReference>
<feature type="domain" description="Myb-like" evidence="1">
    <location>
        <begin position="6"/>
        <end position="54"/>
    </location>
</feature>
<evidence type="ECO:0000313" key="5">
    <source>
        <dbReference type="EMBL" id="CAL6089421.1"/>
    </source>
</evidence>
<gene>
    <name evidence="2" type="ORF">HINF_LOCUS23799</name>
    <name evidence="3" type="ORF">HINF_LOCUS23801</name>
    <name evidence="4" type="ORF">HINF_LOCUS64822</name>
    <name evidence="5" type="ORF">HINF_LOCUS64824</name>
</gene>
<dbReference type="SUPFAM" id="SSF46689">
    <property type="entry name" value="Homeodomain-like"/>
    <property type="match status" value="1"/>
</dbReference>
<evidence type="ECO:0000259" key="1">
    <source>
        <dbReference type="SMART" id="SM00717"/>
    </source>
</evidence>
<keyword evidence="6" id="KW-1185">Reference proteome</keyword>
<evidence type="ECO:0000313" key="2">
    <source>
        <dbReference type="EMBL" id="CAI9936154.1"/>
    </source>
</evidence>
<dbReference type="AlphaFoldDB" id="A0AA86PDZ8"/>
<dbReference type="EMBL" id="CAXDID020000419">
    <property type="protein sequence ID" value="CAL6089421.1"/>
    <property type="molecule type" value="Genomic_DNA"/>
</dbReference>
<proteinExistence type="predicted"/>
<dbReference type="EMBL" id="CATOUU010000632">
    <property type="protein sequence ID" value="CAI9936156.1"/>
    <property type="molecule type" value="Genomic_DNA"/>
</dbReference>
<evidence type="ECO:0000313" key="6">
    <source>
        <dbReference type="Proteomes" id="UP001642409"/>
    </source>
</evidence>
<sequence length="120" mass="14218">MSTVNNKKRWSDKEEQIFNQLVKEFDKNFKRMEPFFHQRNYSQIRSHYYNQIKRDKNEAKKEAEAYNEIEIPKFIPNMSVTQKPTPVSSIVVGRSCISTNEANYPEPGDSYSYALIPLFE</sequence>
<name>A0AA86PDZ8_9EUKA</name>
<dbReference type="SMART" id="SM00717">
    <property type="entry name" value="SANT"/>
    <property type="match status" value="1"/>
</dbReference>
<protein>
    <submittedName>
        <fullName evidence="3">SANT/Myb domain</fullName>
    </submittedName>
    <submittedName>
        <fullName evidence="4">SANT/Myb_domain</fullName>
    </submittedName>
</protein>
<dbReference type="CDD" id="cd00167">
    <property type="entry name" value="SANT"/>
    <property type="match status" value="1"/>
</dbReference>
<dbReference type="EMBL" id="CATOUU010000632">
    <property type="protein sequence ID" value="CAI9936154.1"/>
    <property type="molecule type" value="Genomic_DNA"/>
</dbReference>
<dbReference type="InterPro" id="IPR009057">
    <property type="entry name" value="Homeodomain-like_sf"/>
</dbReference>
<dbReference type="EMBL" id="CAXDID020000419">
    <property type="protein sequence ID" value="CAL6089417.1"/>
    <property type="molecule type" value="Genomic_DNA"/>
</dbReference>
<dbReference type="Gene3D" id="1.10.10.60">
    <property type="entry name" value="Homeodomain-like"/>
    <property type="match status" value="1"/>
</dbReference>
<evidence type="ECO:0000313" key="4">
    <source>
        <dbReference type="EMBL" id="CAL6089417.1"/>
    </source>
</evidence>
<organism evidence="3">
    <name type="scientific">Hexamita inflata</name>
    <dbReference type="NCBI Taxonomy" id="28002"/>
    <lineage>
        <taxon>Eukaryota</taxon>
        <taxon>Metamonada</taxon>
        <taxon>Diplomonadida</taxon>
        <taxon>Hexamitidae</taxon>
        <taxon>Hexamitinae</taxon>
        <taxon>Hexamita</taxon>
    </lineage>
</organism>
<reference evidence="3" key="1">
    <citation type="submission" date="2023-06" db="EMBL/GenBank/DDBJ databases">
        <authorList>
            <person name="Kurt Z."/>
        </authorList>
    </citation>
    <scope>NUCLEOTIDE SEQUENCE</scope>
</reference>
<comment type="caution">
    <text evidence="3">The sequence shown here is derived from an EMBL/GenBank/DDBJ whole genome shotgun (WGS) entry which is preliminary data.</text>
</comment>